<organism evidence="9 10">
    <name type="scientific">Panagrolaimus superbus</name>
    <dbReference type="NCBI Taxonomy" id="310955"/>
    <lineage>
        <taxon>Eukaryota</taxon>
        <taxon>Metazoa</taxon>
        <taxon>Ecdysozoa</taxon>
        <taxon>Nematoda</taxon>
        <taxon>Chromadorea</taxon>
        <taxon>Rhabditida</taxon>
        <taxon>Tylenchina</taxon>
        <taxon>Panagrolaimomorpha</taxon>
        <taxon>Panagrolaimoidea</taxon>
        <taxon>Panagrolaimidae</taxon>
        <taxon>Panagrolaimus</taxon>
    </lineage>
</organism>
<evidence type="ECO:0000256" key="8">
    <source>
        <dbReference type="ARBA" id="ARBA00042938"/>
    </source>
</evidence>
<dbReference type="GO" id="GO:1990904">
    <property type="term" value="C:ribonucleoprotein complex"/>
    <property type="evidence" value="ECO:0007669"/>
    <property type="project" value="UniProtKB-KW"/>
</dbReference>
<comment type="similarity">
    <text evidence="2">Belongs to the universal ribosomal protein uL14 family.</text>
</comment>
<dbReference type="GO" id="GO:0003735">
    <property type="term" value="F:structural constituent of ribosome"/>
    <property type="evidence" value="ECO:0007669"/>
    <property type="project" value="InterPro"/>
</dbReference>
<dbReference type="WBParaSite" id="PSU_v2.g4971.t1">
    <property type="protein sequence ID" value="PSU_v2.g4971.t1"/>
    <property type="gene ID" value="PSU_v2.g4971"/>
</dbReference>
<dbReference type="Pfam" id="PF00238">
    <property type="entry name" value="Ribosomal_L14"/>
    <property type="match status" value="1"/>
</dbReference>
<keyword evidence="4" id="KW-0689">Ribosomal protein</keyword>
<protein>
    <recommendedName>
        <fullName evidence="7">Large ribosomal subunit protein uL14m</fullName>
    </recommendedName>
    <alternativeName>
        <fullName evidence="8">39S ribosomal protein L14, mitochondrial</fullName>
    </alternativeName>
</protein>
<keyword evidence="6" id="KW-0687">Ribonucleoprotein</keyword>
<dbReference type="SMART" id="SM01374">
    <property type="entry name" value="Ribosomal_L14"/>
    <property type="match status" value="1"/>
</dbReference>
<dbReference type="Proteomes" id="UP000887577">
    <property type="component" value="Unplaced"/>
</dbReference>
<evidence type="ECO:0000256" key="7">
    <source>
        <dbReference type="ARBA" id="ARBA00040118"/>
    </source>
</evidence>
<dbReference type="PANTHER" id="PTHR21037:SF3">
    <property type="entry name" value="LARGE RIBOSOMAL SUBUNIT PROTEIN UL14M"/>
    <property type="match status" value="1"/>
</dbReference>
<keyword evidence="3" id="KW-0809">Transit peptide</keyword>
<dbReference type="SUPFAM" id="SSF50193">
    <property type="entry name" value="Ribosomal protein L14"/>
    <property type="match status" value="1"/>
</dbReference>
<dbReference type="PANTHER" id="PTHR21037">
    <property type="entry name" value="39S RIBOSOMAL PROTEIN L14, MITOCHONDRIAL"/>
    <property type="match status" value="1"/>
</dbReference>
<evidence type="ECO:0000313" key="10">
    <source>
        <dbReference type="WBParaSite" id="PSU_v2.g4971.t1"/>
    </source>
</evidence>
<dbReference type="GO" id="GO:0006412">
    <property type="term" value="P:translation"/>
    <property type="evidence" value="ECO:0007669"/>
    <property type="project" value="InterPro"/>
</dbReference>
<reference evidence="10" key="1">
    <citation type="submission" date="2022-11" db="UniProtKB">
        <authorList>
            <consortium name="WormBaseParasite"/>
        </authorList>
    </citation>
    <scope>IDENTIFICATION</scope>
</reference>
<dbReference type="Pfam" id="PF17653">
    <property type="entry name" value="DUF5522"/>
    <property type="match status" value="1"/>
</dbReference>
<proteinExistence type="inferred from homology"/>
<dbReference type="HAMAP" id="MF_01367">
    <property type="entry name" value="Ribosomal_uL14"/>
    <property type="match status" value="1"/>
</dbReference>
<dbReference type="InterPro" id="IPR000218">
    <property type="entry name" value="Ribosomal_uL14"/>
</dbReference>
<dbReference type="Gene3D" id="2.40.150.20">
    <property type="entry name" value="Ribosomal protein L14"/>
    <property type="match status" value="1"/>
</dbReference>
<dbReference type="GO" id="GO:0005739">
    <property type="term" value="C:mitochondrion"/>
    <property type="evidence" value="ECO:0007669"/>
    <property type="project" value="UniProtKB-SubCell"/>
</dbReference>
<dbReference type="CDD" id="cd00337">
    <property type="entry name" value="Ribosomal_uL14"/>
    <property type="match status" value="1"/>
</dbReference>
<evidence type="ECO:0000256" key="4">
    <source>
        <dbReference type="ARBA" id="ARBA00022980"/>
    </source>
</evidence>
<dbReference type="GO" id="GO:0005840">
    <property type="term" value="C:ribosome"/>
    <property type="evidence" value="ECO:0007669"/>
    <property type="project" value="UniProtKB-KW"/>
</dbReference>
<evidence type="ECO:0000313" key="9">
    <source>
        <dbReference type="Proteomes" id="UP000887577"/>
    </source>
</evidence>
<dbReference type="AlphaFoldDB" id="A0A914YYE3"/>
<sequence>MFASGRWYPQPEALRFYSTIENSSSSLVSNDSKTSISVKKPTPEEFGLPKENAFPVFAKPRGNGKKVFGLVPWKNGEMIADYVLFEESMKLAETSWLDYDGMTRDEREIYIAHLNAVKNRKLSYIDPKTKFSVMTVSKLLHQEKCCGNGCRHCPYGYEMSKHRSRPPTTGIHRRTRLLVVDNSNLGKEANNSGKLAYCIHVYKSGYRKKHMPKAELGDKILVAIRGEMKKGFIVGANTHIHFRKHGVPSTDTNNLVLLDDEGNPLGNRILAPIPATLLQKRDHAQFAKVLALANKFF</sequence>
<dbReference type="InterPro" id="IPR036853">
    <property type="entry name" value="Ribosomal_uL14_sf"/>
</dbReference>
<evidence type="ECO:0000256" key="2">
    <source>
        <dbReference type="ARBA" id="ARBA00010745"/>
    </source>
</evidence>
<evidence type="ECO:0000256" key="6">
    <source>
        <dbReference type="ARBA" id="ARBA00023274"/>
    </source>
</evidence>
<name>A0A914YYE3_9BILA</name>
<keyword evidence="5" id="KW-0496">Mitochondrion</keyword>
<accession>A0A914YYE3</accession>
<evidence type="ECO:0000256" key="1">
    <source>
        <dbReference type="ARBA" id="ARBA00004173"/>
    </source>
</evidence>
<evidence type="ECO:0000256" key="5">
    <source>
        <dbReference type="ARBA" id="ARBA00023128"/>
    </source>
</evidence>
<comment type="subcellular location">
    <subcellularLocation>
        <location evidence="1">Mitochondrion</location>
    </subcellularLocation>
</comment>
<evidence type="ECO:0000256" key="3">
    <source>
        <dbReference type="ARBA" id="ARBA00022946"/>
    </source>
</evidence>
<dbReference type="InterPro" id="IPR040807">
    <property type="entry name" value="DUF5522"/>
</dbReference>
<keyword evidence="9" id="KW-1185">Reference proteome</keyword>